<dbReference type="GO" id="GO:0016020">
    <property type="term" value="C:membrane"/>
    <property type="evidence" value="ECO:0007669"/>
    <property type="project" value="TreeGrafter"/>
</dbReference>
<proteinExistence type="predicted"/>
<dbReference type="GO" id="GO:0031514">
    <property type="term" value="C:motile cilium"/>
    <property type="evidence" value="ECO:0007669"/>
    <property type="project" value="TreeGrafter"/>
</dbReference>
<evidence type="ECO:0000259" key="9">
    <source>
        <dbReference type="Pfam" id="PF14782"/>
    </source>
</evidence>
<dbReference type="InterPro" id="IPR055379">
    <property type="entry name" value="BBS2_pf_dom"/>
</dbReference>
<evidence type="ECO:0000256" key="5">
    <source>
        <dbReference type="ARBA" id="ARBA00023212"/>
    </source>
</evidence>
<feature type="domain" description="BBS2 C-terminal helix bundle" evidence="12">
    <location>
        <begin position="715"/>
        <end position="741"/>
    </location>
</feature>
<comment type="caution">
    <text evidence="14">The sequence shown here is derived from an EMBL/GenBank/DDBJ whole genome shotgun (WGS) entry which is preliminary data.</text>
</comment>
<accession>A0A3L6L9N3</accession>
<gene>
    <name evidence="14" type="ORF">DPX39_060023300</name>
</gene>
<dbReference type="Pfam" id="PF14782">
    <property type="entry name" value="BBS2_GAE"/>
    <property type="match status" value="1"/>
</dbReference>
<feature type="domain" description="BBS2 hairpin" evidence="13">
    <location>
        <begin position="613"/>
        <end position="710"/>
    </location>
</feature>
<dbReference type="InterPro" id="IPR029429">
    <property type="entry name" value="BBS2_Mid"/>
</dbReference>
<dbReference type="InterPro" id="IPR036322">
    <property type="entry name" value="WD40_repeat_dom_sf"/>
</dbReference>
<dbReference type="GO" id="GO:1905515">
    <property type="term" value="P:non-motile cilium assembly"/>
    <property type="evidence" value="ECO:0007669"/>
    <property type="project" value="InterPro"/>
</dbReference>
<evidence type="ECO:0000259" key="8">
    <source>
        <dbReference type="Pfam" id="PF14781"/>
    </source>
</evidence>
<evidence type="ECO:0000259" key="10">
    <source>
        <dbReference type="Pfam" id="PF14783"/>
    </source>
</evidence>
<evidence type="ECO:0000256" key="4">
    <source>
        <dbReference type="ARBA" id="ARBA00023069"/>
    </source>
</evidence>
<dbReference type="Proteomes" id="UP000266743">
    <property type="component" value="Chromosome 6"/>
</dbReference>
<feature type="domain" description="Ciliary BBSome complex subunit 2 middle region" evidence="10">
    <location>
        <begin position="196"/>
        <end position="295"/>
    </location>
</feature>
<evidence type="ECO:0000256" key="3">
    <source>
        <dbReference type="ARBA" id="ARBA00022490"/>
    </source>
</evidence>
<dbReference type="Pfam" id="PF23353">
    <property type="entry name" value="BBS2_hp"/>
    <property type="match status" value="1"/>
</dbReference>
<evidence type="ECO:0000313" key="14">
    <source>
        <dbReference type="EMBL" id="RHW72271.1"/>
    </source>
</evidence>
<feature type="domain" description="BBS2 GAE" evidence="9">
    <location>
        <begin position="411"/>
        <end position="500"/>
    </location>
</feature>
<dbReference type="InterPro" id="IPR016616">
    <property type="entry name" value="Bardet-Biedl_syndrome_2_prot"/>
</dbReference>
<evidence type="ECO:0000259" key="12">
    <source>
        <dbReference type="Pfam" id="PF23351"/>
    </source>
</evidence>
<evidence type="ECO:0000256" key="2">
    <source>
        <dbReference type="ARBA" id="ARBA00004245"/>
    </source>
</evidence>
<evidence type="ECO:0000259" key="13">
    <source>
        <dbReference type="Pfam" id="PF23353"/>
    </source>
</evidence>
<keyword evidence="3" id="KW-0963">Cytoplasm</keyword>
<dbReference type="PANTHER" id="PTHR32465:SF0">
    <property type="entry name" value="BARDET-BIEDL SYNDROME 2 PROTEIN"/>
    <property type="match status" value="1"/>
</dbReference>
<organism evidence="14">
    <name type="scientific">Trypanosoma brucei equiperdum</name>
    <dbReference type="NCBI Taxonomy" id="630700"/>
    <lineage>
        <taxon>Eukaryota</taxon>
        <taxon>Discoba</taxon>
        <taxon>Euglenozoa</taxon>
        <taxon>Kinetoplastea</taxon>
        <taxon>Metakinetoplastina</taxon>
        <taxon>Trypanosomatida</taxon>
        <taxon>Trypanosomatidae</taxon>
        <taxon>Trypanosoma</taxon>
    </lineage>
</organism>
<comment type="subcellular location">
    <subcellularLocation>
        <location evidence="1">Cell projection</location>
        <location evidence="1">Cilium</location>
    </subcellularLocation>
    <subcellularLocation>
        <location evidence="2">Cytoplasm</location>
        <location evidence="2">Cytoskeleton</location>
    </subcellularLocation>
</comment>
<reference evidence="14" key="1">
    <citation type="submission" date="2018-09" db="EMBL/GenBank/DDBJ databases">
        <title>whole genome sequence of T. equiperdum IVM-t1 strain.</title>
        <authorList>
            <person name="Suganuma K."/>
        </authorList>
    </citation>
    <scope>NUCLEOTIDE SEQUENCE [LARGE SCALE GENOMIC DNA]</scope>
    <source>
        <strain evidence="14">IVM-t1</strain>
    </source>
</reference>
<dbReference type="InterPro" id="IPR055380">
    <property type="entry name" value="BBS2_hp_dom"/>
</dbReference>
<feature type="domain" description="BBS2 platform" evidence="11">
    <location>
        <begin position="505"/>
        <end position="601"/>
    </location>
</feature>
<dbReference type="Pfam" id="PF14783">
    <property type="entry name" value="BBS2_Mid"/>
    <property type="match status" value="1"/>
</dbReference>
<evidence type="ECO:0000256" key="7">
    <source>
        <dbReference type="SAM" id="Coils"/>
    </source>
</evidence>
<dbReference type="PANTHER" id="PTHR32465">
    <property type="entry name" value="BARDET-BIEDL SYNDROME 2 PROTEIN"/>
    <property type="match status" value="1"/>
</dbReference>
<sequence length="745" mass="81200">MSLQTNCYSMRTAFQLSLNASLNEGLAAIGRFDGKTPSLVCATNTRQVIVHTHDTSNPLAAHREDASVAPLRTFNFGKALTALATGPIGGRYENEGVDALFLGEANSLLAYDVERNCEYYYKQVEDGVSAVVGGVVGPTAKSGPAPLAIVGGDCAISGFNSSGEEVFSTITGDRVTALMLMPWPDAGVCASTSTLNGSPALVAASEDFELRVFDGEEPITSVGLADRVHSLVYSGVPGRFAYLSNSGTVGIYDRCERLYRLKDNQRPVSAAFCDVDMDGVPELIIGWNNGRVEVRSGDGNEGTVLCKETFDAPISSVLVDDYRQNGQPLPIICTVDGTVCGLQLTGTMGRHEAMVAQREGALKLDMLMREKQALEKELANVKEQLVRQKSGRTDVTLPKVGTGVDCKLQPNSQTGKLDVVFSVINGQQDTIIYACILSSEAMFPEKGHILFMSQDPLPTLVCGLDVPRGPEVTLKASVMVGSTNAVNYQVHEVDVVVPKFVMCRLWPNEWCRGSFSEPTGSVTLQLSKDFDFGSVSLWLQKTFDVPLDRIPDTASDFSVPFVDLQDRSGLVIRGILSRCELQICGNSMDICSILVESFATTCVTEATSRCDFPEDFQQLQETVERVIDLDKVRQKLSDDIAEAATNIKPLLVRAEDSRLISDIVSMRRHYSQLYELDKELIDENLKLSNNFKELKSALKRLNGFIAKAGKLRIGRARTQLVAECRECVKASNMQSVINLIRTGEK</sequence>
<dbReference type="EMBL" id="QSBY01000006">
    <property type="protein sequence ID" value="RHW72271.1"/>
    <property type="molecule type" value="Genomic_DNA"/>
</dbReference>
<feature type="domain" description="Ciliary BBSome complex subunit 2 N-terminal" evidence="8">
    <location>
        <begin position="28"/>
        <end position="134"/>
    </location>
</feature>
<keyword evidence="7" id="KW-0175">Coiled coil</keyword>
<feature type="coiled-coil region" evidence="7">
    <location>
        <begin position="364"/>
        <end position="391"/>
    </location>
</feature>
<dbReference type="InterPro" id="IPR055381">
    <property type="entry name" value="BBS2_CtH_dom"/>
</dbReference>
<dbReference type="Pfam" id="PF23350">
    <property type="entry name" value="BBS2_pf"/>
    <property type="match status" value="1"/>
</dbReference>
<dbReference type="GO" id="GO:0034464">
    <property type="term" value="C:BBSome"/>
    <property type="evidence" value="ECO:0007669"/>
    <property type="project" value="InterPro"/>
</dbReference>
<dbReference type="Pfam" id="PF14781">
    <property type="entry name" value="BBS2_N"/>
    <property type="match status" value="1"/>
</dbReference>
<dbReference type="SUPFAM" id="SSF50978">
    <property type="entry name" value="WD40 repeat-like"/>
    <property type="match status" value="1"/>
</dbReference>
<evidence type="ECO:0000256" key="6">
    <source>
        <dbReference type="ARBA" id="ARBA00023273"/>
    </source>
</evidence>
<keyword evidence="4" id="KW-0969">Cilium</keyword>
<dbReference type="InterPro" id="IPR029430">
    <property type="entry name" value="BBS2_N"/>
</dbReference>
<dbReference type="AlphaFoldDB" id="A0A3L6L9N3"/>
<dbReference type="GO" id="GO:0036064">
    <property type="term" value="C:ciliary basal body"/>
    <property type="evidence" value="ECO:0007669"/>
    <property type="project" value="TreeGrafter"/>
</dbReference>
<dbReference type="Pfam" id="PF23351">
    <property type="entry name" value="BBS2_CtH"/>
    <property type="match status" value="1"/>
</dbReference>
<keyword evidence="5" id="KW-0206">Cytoskeleton</keyword>
<dbReference type="InterPro" id="IPR029333">
    <property type="entry name" value="BBS2_GAE_dom"/>
</dbReference>
<protein>
    <submittedName>
        <fullName evidence="14">Intergrin alpha chain protein</fullName>
    </submittedName>
</protein>
<evidence type="ECO:0000256" key="1">
    <source>
        <dbReference type="ARBA" id="ARBA00004138"/>
    </source>
</evidence>
<evidence type="ECO:0000259" key="11">
    <source>
        <dbReference type="Pfam" id="PF23350"/>
    </source>
</evidence>
<keyword evidence="6" id="KW-0966">Cell projection</keyword>
<name>A0A3L6L9N3_9TRYP</name>